<dbReference type="PANTHER" id="PTHR43400:SF10">
    <property type="entry name" value="3-OXOSTEROID 1-DEHYDROGENASE"/>
    <property type="match status" value="1"/>
</dbReference>
<dbReference type="Proteomes" id="UP000805614">
    <property type="component" value="Unassembled WGS sequence"/>
</dbReference>
<evidence type="ECO:0000313" key="7">
    <source>
        <dbReference type="Proteomes" id="UP000805614"/>
    </source>
</evidence>
<dbReference type="Pfam" id="PF00890">
    <property type="entry name" value="FAD_binding_2"/>
    <property type="match status" value="1"/>
</dbReference>
<dbReference type="InterPro" id="IPR050315">
    <property type="entry name" value="FAD-oxidoreductase_2"/>
</dbReference>
<dbReference type="InterPro" id="IPR003953">
    <property type="entry name" value="FAD-dep_OxRdtase_2_FAD-bd"/>
</dbReference>
<feature type="domain" description="FAD-dependent oxidoreductase 2 FAD-binding" evidence="5">
    <location>
        <begin position="5"/>
        <end position="466"/>
    </location>
</feature>
<comment type="caution">
    <text evidence="6">The sequence shown here is derived from an EMBL/GenBank/DDBJ whole genome shotgun (WGS) entry which is preliminary data.</text>
</comment>
<keyword evidence="3" id="KW-0274">FAD</keyword>
<dbReference type="RefSeq" id="WP_187245075.1">
    <property type="nucleotide sequence ID" value="NZ_BAAAOK010000037.1"/>
</dbReference>
<dbReference type="SUPFAM" id="SSF56425">
    <property type="entry name" value="Succinate dehydrogenase/fumarate reductase flavoprotein, catalytic domain"/>
    <property type="match status" value="1"/>
</dbReference>
<accession>A0ABR7LTC0</accession>
<sequence length="488" mass="52251">MESADVVVVGFGGSGAAAAIEAHDAGATVVILEKQPRADHWPSTALLAGGIMYADDSRQAGDYLQRCAGDVIPAEVSTTWAEEIVHIHEWLGSVAPDVYRLGPAYASAEYPHFPGAASIRSSHGEGLVDGEWKRASGEALFEALRSAVEARGIPVHYGARAARLLTEAGAVVGVELDPATGGRVLARRGVVLATGGFGFDAEMRRQYLTGGADVHIYGSATATGDGIRMAQAVGADLWHMSAISGRGVGHFELDDDTALNTIMLLDLAWLGDARPYGYVITDGGGRRFADESGQAELSHSFYYHLLQFDPDRGEFSRIPCYWFFDHKRVAAGPLTIPGYGNAKQVGYTWSSDNVEEIRRGWVVRADTWEELATEVGITDPATLVGEIKRYNAACSAGGDAFRDDETLTPLDEPPFYCVRLWPGGTNTTGGPRRNEHGQIVHVFGHSIQGLFGSGEMGQMMGDLYPGQYAYYAEVLCSGRIAGRSAASL</sequence>
<proteinExistence type="predicted"/>
<dbReference type="PANTHER" id="PTHR43400">
    <property type="entry name" value="FUMARATE REDUCTASE"/>
    <property type="match status" value="1"/>
</dbReference>
<comment type="cofactor">
    <cofactor evidence="1">
        <name>FAD</name>
        <dbReference type="ChEBI" id="CHEBI:57692"/>
    </cofactor>
</comment>
<evidence type="ECO:0000256" key="3">
    <source>
        <dbReference type="ARBA" id="ARBA00022827"/>
    </source>
</evidence>
<evidence type="ECO:0000256" key="2">
    <source>
        <dbReference type="ARBA" id="ARBA00022630"/>
    </source>
</evidence>
<dbReference type="Gene3D" id="3.50.50.60">
    <property type="entry name" value="FAD/NAD(P)-binding domain"/>
    <property type="match status" value="1"/>
</dbReference>
<dbReference type="Gene3D" id="3.90.700.10">
    <property type="entry name" value="Succinate dehydrogenase/fumarate reductase flavoprotein, catalytic domain"/>
    <property type="match status" value="1"/>
</dbReference>
<evidence type="ECO:0000256" key="4">
    <source>
        <dbReference type="ARBA" id="ARBA00023002"/>
    </source>
</evidence>
<dbReference type="InterPro" id="IPR036188">
    <property type="entry name" value="FAD/NAD-bd_sf"/>
</dbReference>
<dbReference type="InterPro" id="IPR027477">
    <property type="entry name" value="Succ_DH/fumarate_Rdtase_cat_sf"/>
</dbReference>
<dbReference type="EMBL" id="JABVEC010000016">
    <property type="protein sequence ID" value="MBC6468077.1"/>
    <property type="molecule type" value="Genomic_DNA"/>
</dbReference>
<keyword evidence="2" id="KW-0285">Flavoprotein</keyword>
<gene>
    <name evidence="6" type="ORF">HKK74_21640</name>
</gene>
<organism evidence="6 7">
    <name type="scientific">Actinomadura alba</name>
    <dbReference type="NCBI Taxonomy" id="406431"/>
    <lineage>
        <taxon>Bacteria</taxon>
        <taxon>Bacillati</taxon>
        <taxon>Actinomycetota</taxon>
        <taxon>Actinomycetes</taxon>
        <taxon>Streptosporangiales</taxon>
        <taxon>Thermomonosporaceae</taxon>
        <taxon>Actinomadura</taxon>
    </lineage>
</organism>
<keyword evidence="4" id="KW-0560">Oxidoreductase</keyword>
<keyword evidence="7" id="KW-1185">Reference proteome</keyword>
<evidence type="ECO:0000313" key="6">
    <source>
        <dbReference type="EMBL" id="MBC6468077.1"/>
    </source>
</evidence>
<reference evidence="6 7" key="1">
    <citation type="submission" date="2020-06" db="EMBL/GenBank/DDBJ databases">
        <title>Actinomadura xiongansis sp. nov., isolated from soil of Baiyangdian.</title>
        <authorList>
            <person name="Zhang X."/>
        </authorList>
    </citation>
    <scope>NUCLEOTIDE SEQUENCE [LARGE SCALE GENOMIC DNA]</scope>
    <source>
        <strain evidence="6 7">HBUM206468</strain>
    </source>
</reference>
<evidence type="ECO:0000259" key="5">
    <source>
        <dbReference type="Pfam" id="PF00890"/>
    </source>
</evidence>
<evidence type="ECO:0000256" key="1">
    <source>
        <dbReference type="ARBA" id="ARBA00001974"/>
    </source>
</evidence>
<protein>
    <submittedName>
        <fullName evidence="6">FAD-dependent oxidoreductase</fullName>
    </submittedName>
</protein>
<name>A0ABR7LTC0_9ACTN</name>
<dbReference type="SUPFAM" id="SSF51905">
    <property type="entry name" value="FAD/NAD(P)-binding domain"/>
    <property type="match status" value="1"/>
</dbReference>